<dbReference type="PANTHER" id="PTHR10656">
    <property type="entry name" value="CELL FATE DETERMINING PROTEIN MAB21-RELATED"/>
    <property type="match status" value="1"/>
</dbReference>
<feature type="domain" description="Mab-21-like nucleotidyltransferase" evidence="5">
    <location>
        <begin position="738"/>
        <end position="802"/>
    </location>
</feature>
<feature type="domain" description="Mab-21-like HhH/H2TH-like" evidence="6">
    <location>
        <begin position="88"/>
        <end position="179"/>
    </location>
</feature>
<dbReference type="Gene3D" id="1.10.1410.40">
    <property type="match status" value="2"/>
</dbReference>
<evidence type="ECO:0000256" key="3">
    <source>
        <dbReference type="ARBA" id="ARBA00022840"/>
    </source>
</evidence>
<comment type="cofactor">
    <cofactor evidence="1">
        <name>Mg(2+)</name>
        <dbReference type="ChEBI" id="CHEBI:18420"/>
    </cofactor>
</comment>
<keyword evidence="3" id="KW-0547">Nucleotide-binding</keyword>
<feature type="compositionally biased region" description="Polar residues" evidence="4">
    <location>
        <begin position="220"/>
        <end position="235"/>
    </location>
</feature>
<organism evidence="7 8">
    <name type="scientific">Porites evermanni</name>
    <dbReference type="NCBI Taxonomy" id="104178"/>
    <lineage>
        <taxon>Eukaryota</taxon>
        <taxon>Metazoa</taxon>
        <taxon>Cnidaria</taxon>
        <taxon>Anthozoa</taxon>
        <taxon>Hexacorallia</taxon>
        <taxon>Scleractinia</taxon>
        <taxon>Fungiina</taxon>
        <taxon>Poritidae</taxon>
        <taxon>Porites</taxon>
    </lineage>
</organism>
<keyword evidence="8" id="KW-1185">Reference proteome</keyword>
<evidence type="ECO:0000256" key="2">
    <source>
        <dbReference type="ARBA" id="ARBA00008307"/>
    </source>
</evidence>
<keyword evidence="3" id="KW-0067">ATP-binding</keyword>
<accession>A0ABN8LE79</accession>
<dbReference type="InterPro" id="IPR024810">
    <property type="entry name" value="MAB21L/cGLR"/>
</dbReference>
<feature type="domain" description="Mab-21-like HhH/H2TH-like" evidence="6">
    <location>
        <begin position="812"/>
        <end position="909"/>
    </location>
</feature>
<dbReference type="PANTHER" id="PTHR10656:SF69">
    <property type="entry name" value="MAB-21-LIKE HHH_H2TH-LIKE DOMAIN-CONTAINING PROTEIN"/>
    <property type="match status" value="1"/>
</dbReference>
<dbReference type="InterPro" id="IPR046903">
    <property type="entry name" value="Mab-21-like_nuc_Trfase"/>
</dbReference>
<protein>
    <submittedName>
        <fullName evidence="7">Uncharacterized protein</fullName>
    </submittedName>
</protein>
<evidence type="ECO:0000259" key="6">
    <source>
        <dbReference type="Pfam" id="PF20266"/>
    </source>
</evidence>
<dbReference type="EMBL" id="CALNXI010000023">
    <property type="protein sequence ID" value="CAH3015386.1"/>
    <property type="molecule type" value="Genomic_DNA"/>
</dbReference>
<evidence type="ECO:0000256" key="4">
    <source>
        <dbReference type="SAM" id="MobiDB-lite"/>
    </source>
</evidence>
<evidence type="ECO:0000313" key="7">
    <source>
        <dbReference type="EMBL" id="CAH3015386.1"/>
    </source>
</evidence>
<feature type="non-terminal residue" evidence="7">
    <location>
        <position position="1"/>
    </location>
</feature>
<dbReference type="Proteomes" id="UP001159427">
    <property type="component" value="Unassembled WGS sequence"/>
</dbReference>
<gene>
    <name evidence="7" type="ORF">PEVE_00016528</name>
</gene>
<feature type="non-terminal residue" evidence="7">
    <location>
        <position position="1073"/>
    </location>
</feature>
<reference evidence="7 8" key="1">
    <citation type="submission" date="2022-05" db="EMBL/GenBank/DDBJ databases">
        <authorList>
            <consortium name="Genoscope - CEA"/>
            <person name="William W."/>
        </authorList>
    </citation>
    <scope>NUCLEOTIDE SEQUENCE [LARGE SCALE GENOMIC DNA]</scope>
</reference>
<name>A0ABN8LE79_9CNID</name>
<feature type="region of interest" description="Disordered" evidence="4">
    <location>
        <begin position="202"/>
        <end position="267"/>
    </location>
</feature>
<dbReference type="Pfam" id="PF20266">
    <property type="entry name" value="Mab-21_C"/>
    <property type="match status" value="2"/>
</dbReference>
<feature type="domain" description="Mab-21-like nucleotidyltransferase" evidence="5">
    <location>
        <begin position="13"/>
        <end position="79"/>
    </location>
</feature>
<comment type="caution">
    <text evidence="7">The sequence shown here is derived from an EMBL/GenBank/DDBJ whole genome shotgun (WGS) entry which is preliminary data.</text>
</comment>
<sequence>TNEVENLKVEGGVDFVPALKSPGWPKVAQEWTARERKWPSQDVVDKIVQEGFHLVVKPSKTNVKKDRDFRLSFGHAEYLLSQEMNNVQRECYRCLKKYHRAYLQTTQKGLVSFHLKNLFLRTLEETGTEMWTDENRAECMKKVLANLLKALEKKDLRHFFVGSYNLFCVDYITNPEILESVADIVVQLLENPIQMAKKLIQATPNENPRHVVKQPRVPANKQTPPIQPETTTASQEPCGKVKKSPFTAGTTQREQRKESPQGNGPSKVYRLHELREEYLAISKELTDKAFNEDESNGLIESLDPQEKTLVYDLREMRKKHKVHIDTMYKMFDNAWLVVSWKVWFSNEPIKRRRVLLGITGVIELYKYLLRQDDFGPGNEQALISRLLNPDAEDPFDVSHLMPVKPVEQIFKNVTSFILENLSKILGKTTENRVMFRPYGSAAEDLKCQDPNDLGDVDIVIFPTADNLAIDEELIEYLPDNVMHVRIKGAGHPVLQSCLVEDTEYVATSALKNFHPAIYGSASPHIVDFVSNMIQVISRREFTPALQFTCELKNKTTSPAITLNFAQSFGSMLEELEQMKDDKNRPTLDASVLEFFAQWFCDERGVDYTREHVEAVNDLLKLFKDLNVSVRERGLSGDPKFFRTMIQEIVSSDRTWEIRARIRDAESRSGSETERKKDLSAEATLDDVTHQNVTAKHFRESEGRSGEENVSQVNQVTEKEEEACFTEKAQRYKRIGGFDFVPAFRCNGWPKVAREWIKRERKWPFPDVVHKILQEGYHLVVKPPKNGNRECDFRISFAHAEYLLSQELNSIQRECYRCLKRHYRALLSTQPKSLVTFHLKNLFLQTIEETGTEMWTEANRGKCMLKLFENLLQAMTKKVLPHFFVRSYNLFCGDYIERPEVLDSLAQKVEQIMKSPIQFAKALIQEQNPKTTGQVKKEESIARNELARRPINQDHNAREDAALSTPSYDKEKWYRYHDLKDNFFTVCEEVIDKVFSDDDWQGETLDPLEKSLVEDLKEIASSQGVNAEEYRRMFQTMWDSIYHKVWFDTDPNIRRRILHGMQGLVEMWKYILKQ</sequence>
<evidence type="ECO:0000259" key="5">
    <source>
        <dbReference type="Pfam" id="PF03281"/>
    </source>
</evidence>
<dbReference type="SMART" id="SM01265">
    <property type="entry name" value="Mab-21"/>
    <property type="match status" value="2"/>
</dbReference>
<comment type="similarity">
    <text evidence="2">Belongs to the mab-21 family.</text>
</comment>
<dbReference type="InterPro" id="IPR046906">
    <property type="entry name" value="Mab-21_HhH/H2TH-like"/>
</dbReference>
<evidence type="ECO:0000256" key="1">
    <source>
        <dbReference type="ARBA" id="ARBA00001946"/>
    </source>
</evidence>
<evidence type="ECO:0000313" key="8">
    <source>
        <dbReference type="Proteomes" id="UP001159427"/>
    </source>
</evidence>
<proteinExistence type="inferred from homology"/>
<dbReference type="Pfam" id="PF03281">
    <property type="entry name" value="Mab-21"/>
    <property type="match status" value="2"/>
</dbReference>